<keyword evidence="1" id="KW-0812">Transmembrane</keyword>
<organism evidence="2 3">
    <name type="scientific">Bacteroides intestinalis</name>
    <dbReference type="NCBI Taxonomy" id="329854"/>
    <lineage>
        <taxon>Bacteria</taxon>
        <taxon>Pseudomonadati</taxon>
        <taxon>Bacteroidota</taxon>
        <taxon>Bacteroidia</taxon>
        <taxon>Bacteroidales</taxon>
        <taxon>Bacteroidaceae</taxon>
        <taxon>Bacteroides</taxon>
    </lineage>
</organism>
<protein>
    <recommendedName>
        <fullName evidence="4">YtxH domain-containing protein</fullName>
    </recommendedName>
</protein>
<name>A0A412Y6E1_9BACE</name>
<evidence type="ECO:0000313" key="2">
    <source>
        <dbReference type="EMBL" id="RGV52996.1"/>
    </source>
</evidence>
<dbReference type="Pfam" id="PF19628">
    <property type="entry name" value="DUF6132"/>
    <property type="match status" value="1"/>
</dbReference>
<feature type="transmembrane region" description="Helical" evidence="1">
    <location>
        <begin position="9"/>
        <end position="27"/>
    </location>
</feature>
<gene>
    <name evidence="2" type="ORF">DWW10_13400</name>
</gene>
<reference evidence="2 3" key="1">
    <citation type="submission" date="2018-08" db="EMBL/GenBank/DDBJ databases">
        <title>A genome reference for cultivated species of the human gut microbiota.</title>
        <authorList>
            <person name="Zou Y."/>
            <person name="Xue W."/>
            <person name="Luo G."/>
        </authorList>
    </citation>
    <scope>NUCLEOTIDE SEQUENCE [LARGE SCALE GENOMIC DNA]</scope>
    <source>
        <strain evidence="2 3">AF14-32</strain>
    </source>
</reference>
<keyword evidence="1" id="KW-1133">Transmembrane helix</keyword>
<dbReference type="EMBL" id="QRZF01000008">
    <property type="protein sequence ID" value="RGV52996.1"/>
    <property type="molecule type" value="Genomic_DNA"/>
</dbReference>
<evidence type="ECO:0008006" key="4">
    <source>
        <dbReference type="Google" id="ProtNLM"/>
    </source>
</evidence>
<accession>A0A412Y6E1</accession>
<dbReference type="AlphaFoldDB" id="A0A412Y6E1"/>
<dbReference type="RefSeq" id="WP_022392793.1">
    <property type="nucleotide sequence ID" value="NZ_QRZF01000008.1"/>
</dbReference>
<evidence type="ECO:0000256" key="1">
    <source>
        <dbReference type="SAM" id="Phobius"/>
    </source>
</evidence>
<dbReference type="Proteomes" id="UP000283850">
    <property type="component" value="Unassembled WGS sequence"/>
</dbReference>
<proteinExistence type="predicted"/>
<dbReference type="InterPro" id="IPR045764">
    <property type="entry name" value="DUF6132"/>
</dbReference>
<keyword evidence="1" id="KW-0472">Membrane</keyword>
<sequence length="72" mass="8000">MEKTFIKKYWPTIIGIIIGAIAGYLYWRYVGCSTGTCPITSSPWNSTLWGAVMGGLLGNIFQPNSLKKNEQN</sequence>
<comment type="caution">
    <text evidence="2">The sequence shown here is derived from an EMBL/GenBank/DDBJ whole genome shotgun (WGS) entry which is preliminary data.</text>
</comment>
<evidence type="ECO:0000313" key="3">
    <source>
        <dbReference type="Proteomes" id="UP000283850"/>
    </source>
</evidence>